<dbReference type="STRING" id="311410.LA5095_01087"/>
<sequence length="493" mass="52855">MTKDLVIGLDSSTQSTKAVAWTAKGEPVAEGRASIPLSQPQPGWVEQDIEDWWSAACSALRQLAGELDMSRVAALAISNQRETVAFVDANGNAVRPAVVWLDERARHEVDLLCEEIGKDTLHSVSGKPVDITPVIFRLSWFRRNQPDIMDRTARFADVHCFLSGRLTGNWTSSWTSADPFGVLDIQSMTWSGNFLDHLGINTRQLGTLARPGTLVGKITPEASVQTGLPVGLPLIAAGGDGQCAGLGVNAAREGVVYLNLGTALITGAWAPDPMISLNWRTMTSPTGNGYFLEGCQRAGAFLLNWFVDTFAGGRDDPSVFSKLEAEAAQIPIGSEGVTVCPYLTGCMDPHWDTGARASFNGLSPNHGLGHLYRAVLEAMTLESARAISSMKKSGLKIEKIVAVGGGGNSALWTRMFADSTGLPVHVSQSLEASSLGAAMSAAYGAGWFETLDEAAAEMSEESAPVMPDPGSYQAWRELSDRQFASYRPEYRNV</sequence>
<keyword evidence="3 4" id="KW-0418">Kinase</keyword>
<organism evidence="7 8">
    <name type="scientific">Roseibium album</name>
    <dbReference type="NCBI Taxonomy" id="311410"/>
    <lineage>
        <taxon>Bacteria</taxon>
        <taxon>Pseudomonadati</taxon>
        <taxon>Pseudomonadota</taxon>
        <taxon>Alphaproteobacteria</taxon>
        <taxon>Hyphomicrobiales</taxon>
        <taxon>Stappiaceae</taxon>
        <taxon>Roseibium</taxon>
    </lineage>
</organism>
<evidence type="ECO:0000256" key="1">
    <source>
        <dbReference type="ARBA" id="ARBA00009156"/>
    </source>
</evidence>
<dbReference type="EMBL" id="CXWC01000010">
    <property type="protein sequence ID" value="CTQ70036.1"/>
    <property type="molecule type" value="Genomic_DNA"/>
</dbReference>
<dbReference type="InterPro" id="IPR000577">
    <property type="entry name" value="Carb_kinase_FGGY"/>
</dbReference>
<dbReference type="Pfam" id="PF02782">
    <property type="entry name" value="FGGY_C"/>
    <property type="match status" value="1"/>
</dbReference>
<dbReference type="InterPro" id="IPR018484">
    <property type="entry name" value="FGGY_N"/>
</dbReference>
<dbReference type="OrthoDB" id="9805576at2"/>
<dbReference type="Proteomes" id="UP000049983">
    <property type="component" value="Unassembled WGS sequence"/>
</dbReference>
<evidence type="ECO:0000313" key="7">
    <source>
        <dbReference type="EMBL" id="CTQ70036.1"/>
    </source>
</evidence>
<dbReference type="InterPro" id="IPR018483">
    <property type="entry name" value="Carb_kinase_FGGY_CS"/>
</dbReference>
<dbReference type="PIRSF" id="PIRSF000538">
    <property type="entry name" value="GlpK"/>
    <property type="match status" value="1"/>
</dbReference>
<feature type="domain" description="Carbohydrate kinase FGGY N-terminal" evidence="5">
    <location>
        <begin position="6"/>
        <end position="247"/>
    </location>
</feature>
<comment type="similarity">
    <text evidence="1 4">Belongs to the FGGY kinase family.</text>
</comment>
<evidence type="ECO:0000259" key="6">
    <source>
        <dbReference type="Pfam" id="PF02782"/>
    </source>
</evidence>
<accession>A0A0M6Z750</accession>
<protein>
    <submittedName>
        <fullName evidence="7">Xylulose kinase</fullName>
        <ecNumber evidence="7">2.7.1.17</ecNumber>
    </submittedName>
</protein>
<dbReference type="EC" id="2.7.1.17" evidence="7"/>
<evidence type="ECO:0000256" key="4">
    <source>
        <dbReference type="RuleBase" id="RU003733"/>
    </source>
</evidence>
<evidence type="ECO:0000256" key="2">
    <source>
        <dbReference type="ARBA" id="ARBA00022679"/>
    </source>
</evidence>
<dbReference type="PROSITE" id="PS00445">
    <property type="entry name" value="FGGY_KINASES_2"/>
    <property type="match status" value="1"/>
</dbReference>
<dbReference type="AlphaFoldDB" id="A0A0M6Z750"/>
<proteinExistence type="inferred from homology"/>
<dbReference type="PANTHER" id="PTHR43095">
    <property type="entry name" value="SUGAR KINASE"/>
    <property type="match status" value="1"/>
</dbReference>
<dbReference type="Pfam" id="PF00370">
    <property type="entry name" value="FGGY_N"/>
    <property type="match status" value="1"/>
</dbReference>
<reference evidence="8" key="1">
    <citation type="submission" date="2015-07" db="EMBL/GenBank/DDBJ databases">
        <authorList>
            <person name="Rodrigo-Torres Lidia"/>
            <person name="Arahal R.David."/>
        </authorList>
    </citation>
    <scope>NUCLEOTIDE SEQUENCE [LARGE SCALE GENOMIC DNA]</scope>
    <source>
        <strain evidence="8">CECT 5096</strain>
    </source>
</reference>
<evidence type="ECO:0000313" key="8">
    <source>
        <dbReference type="Proteomes" id="UP000049983"/>
    </source>
</evidence>
<evidence type="ECO:0000256" key="3">
    <source>
        <dbReference type="ARBA" id="ARBA00022777"/>
    </source>
</evidence>
<name>A0A0M6Z750_9HYPH</name>
<dbReference type="InterPro" id="IPR050406">
    <property type="entry name" value="FGGY_Carb_Kinase"/>
</dbReference>
<dbReference type="InterPro" id="IPR043129">
    <property type="entry name" value="ATPase_NBD"/>
</dbReference>
<dbReference type="GO" id="GO:0004856">
    <property type="term" value="F:D-xylulokinase activity"/>
    <property type="evidence" value="ECO:0007669"/>
    <property type="project" value="UniProtKB-EC"/>
</dbReference>
<keyword evidence="8" id="KW-1185">Reference proteome</keyword>
<dbReference type="Gene3D" id="3.30.420.40">
    <property type="match status" value="2"/>
</dbReference>
<dbReference type="RefSeq" id="WP_055112863.1">
    <property type="nucleotide sequence ID" value="NZ_CXWA01000001.1"/>
</dbReference>
<dbReference type="CDD" id="cd07779">
    <property type="entry name" value="ASKHA_NBD_FGGY_YgcE-like"/>
    <property type="match status" value="1"/>
</dbReference>
<evidence type="ECO:0000259" key="5">
    <source>
        <dbReference type="Pfam" id="PF00370"/>
    </source>
</evidence>
<gene>
    <name evidence="7" type="primary">xylB_2</name>
    <name evidence="7" type="ORF">LA5096_02342</name>
</gene>
<dbReference type="GeneID" id="97669732"/>
<dbReference type="InterPro" id="IPR018485">
    <property type="entry name" value="FGGY_C"/>
</dbReference>
<dbReference type="PANTHER" id="PTHR43095:SF5">
    <property type="entry name" value="XYLULOSE KINASE"/>
    <property type="match status" value="1"/>
</dbReference>
<keyword evidence="2 4" id="KW-0808">Transferase</keyword>
<dbReference type="SUPFAM" id="SSF53067">
    <property type="entry name" value="Actin-like ATPase domain"/>
    <property type="match status" value="2"/>
</dbReference>
<feature type="domain" description="Carbohydrate kinase FGGY C-terminal" evidence="6">
    <location>
        <begin position="257"/>
        <end position="444"/>
    </location>
</feature>